<dbReference type="Gene3D" id="3.30.530.20">
    <property type="match status" value="1"/>
</dbReference>
<name>A0A7S8E6S0_9CHLR</name>
<dbReference type="Proteomes" id="UP000594468">
    <property type="component" value="Chromosome"/>
</dbReference>
<dbReference type="RefSeq" id="WP_195169472.1">
    <property type="nucleotide sequence ID" value="NZ_CP062983.1"/>
</dbReference>
<proteinExistence type="predicted"/>
<gene>
    <name evidence="1" type="ORF">G4Y79_17075</name>
</gene>
<protein>
    <recommendedName>
        <fullName evidence="3">Cell division inhibitor</fullName>
    </recommendedName>
</protein>
<evidence type="ECO:0008006" key="3">
    <source>
        <dbReference type="Google" id="ProtNLM"/>
    </source>
</evidence>
<accession>A0A7S8E6S0</accession>
<evidence type="ECO:0000313" key="1">
    <source>
        <dbReference type="EMBL" id="QPC81399.1"/>
    </source>
</evidence>
<organism evidence="1 2">
    <name type="scientific">Phototrophicus methaneseepsis</name>
    <dbReference type="NCBI Taxonomy" id="2710758"/>
    <lineage>
        <taxon>Bacteria</taxon>
        <taxon>Bacillati</taxon>
        <taxon>Chloroflexota</taxon>
        <taxon>Candidatus Thermofontia</taxon>
        <taxon>Phototrophicales</taxon>
        <taxon>Phototrophicaceae</taxon>
        <taxon>Phototrophicus</taxon>
    </lineage>
</organism>
<evidence type="ECO:0000313" key="2">
    <source>
        <dbReference type="Proteomes" id="UP000594468"/>
    </source>
</evidence>
<keyword evidence="2" id="KW-1185">Reference proteome</keyword>
<dbReference type="InterPro" id="IPR023393">
    <property type="entry name" value="START-like_dom_sf"/>
</dbReference>
<dbReference type="KEGG" id="pmet:G4Y79_17075"/>
<reference evidence="1 2" key="1">
    <citation type="submission" date="2020-02" db="EMBL/GenBank/DDBJ databases">
        <authorList>
            <person name="Zheng R.K."/>
            <person name="Sun C.M."/>
        </authorList>
    </citation>
    <scope>NUCLEOTIDE SEQUENCE [LARGE SCALE GENOMIC DNA]</scope>
    <source>
        <strain evidence="2">rifampicinis</strain>
    </source>
</reference>
<sequence length="160" mass="18490">MYATERSLPENARIFEQRSVIKTTMAAMEAFHQDPAALKKLTPLPIIAQLQEDHRTSLTAGDIRFTLWFGPVPVRWHAQHEEGPTPTSFADRQLEGPMAYWRHEHIFEDVPNGIQLTDRITLAHRQGITGLLTRLFFDGLPLRILFTYRHLRTRLSLSYA</sequence>
<dbReference type="AlphaFoldDB" id="A0A7S8E6S0"/>
<dbReference type="EMBL" id="CP062983">
    <property type="protein sequence ID" value="QPC81399.1"/>
    <property type="molecule type" value="Genomic_DNA"/>
</dbReference>
<dbReference type="SUPFAM" id="SSF55961">
    <property type="entry name" value="Bet v1-like"/>
    <property type="match status" value="1"/>
</dbReference>